<evidence type="ECO:0000256" key="4">
    <source>
        <dbReference type="ARBA" id="ARBA00023033"/>
    </source>
</evidence>
<comment type="caution">
    <text evidence="6">The sequence shown here is derived from an EMBL/GenBank/DDBJ whole genome shotgun (WGS) entry which is preliminary data.</text>
</comment>
<dbReference type="Proteomes" id="UP000475214">
    <property type="component" value="Unassembled WGS sequence"/>
</dbReference>
<dbReference type="PANTHER" id="PTHR42847:SF4">
    <property type="entry name" value="ALKANESULFONATE MONOOXYGENASE-RELATED"/>
    <property type="match status" value="1"/>
</dbReference>
<protein>
    <submittedName>
        <fullName evidence="6">TIGR03619 family F420-dependent LLM class oxidoreductase</fullName>
        <ecNumber evidence="6">1.-.-.-</ecNumber>
    </submittedName>
</protein>
<evidence type="ECO:0000313" key="6">
    <source>
        <dbReference type="EMBL" id="NEE01942.1"/>
    </source>
</evidence>
<dbReference type="PANTHER" id="PTHR42847">
    <property type="entry name" value="ALKANESULFONATE MONOOXYGENASE"/>
    <property type="match status" value="1"/>
</dbReference>
<dbReference type="GO" id="GO:0046306">
    <property type="term" value="P:alkanesulfonate catabolic process"/>
    <property type="evidence" value="ECO:0007669"/>
    <property type="project" value="TreeGrafter"/>
</dbReference>
<reference evidence="6 7" key="1">
    <citation type="submission" date="2020-02" db="EMBL/GenBank/DDBJ databases">
        <authorList>
            <person name="Li X.-J."/>
            <person name="Han X.-M."/>
        </authorList>
    </citation>
    <scope>NUCLEOTIDE SEQUENCE [LARGE SCALE GENOMIC DNA]</scope>
    <source>
        <strain evidence="6 7">CCTCC AB 2017055</strain>
    </source>
</reference>
<evidence type="ECO:0000256" key="3">
    <source>
        <dbReference type="ARBA" id="ARBA00023002"/>
    </source>
</evidence>
<dbReference type="Gene3D" id="3.20.20.30">
    <property type="entry name" value="Luciferase-like domain"/>
    <property type="match status" value="1"/>
</dbReference>
<dbReference type="Pfam" id="PF00296">
    <property type="entry name" value="Bac_luciferase"/>
    <property type="match status" value="1"/>
</dbReference>
<keyword evidence="7" id="KW-1185">Reference proteome</keyword>
<dbReference type="EC" id="1.-.-.-" evidence="6"/>
<dbReference type="AlphaFoldDB" id="A0A6L9SBH3"/>
<keyword evidence="1" id="KW-0285">Flavoprotein</keyword>
<keyword evidence="3 6" id="KW-0560">Oxidoreductase</keyword>
<feature type="domain" description="Luciferase-like" evidence="5">
    <location>
        <begin position="13"/>
        <end position="233"/>
    </location>
</feature>
<evidence type="ECO:0000259" key="5">
    <source>
        <dbReference type="Pfam" id="PF00296"/>
    </source>
</evidence>
<keyword evidence="4" id="KW-0503">Monooxygenase</keyword>
<sequence length="301" mass="33261">MKLGLNIRNYGPTATPDNLRAWTRFAEDSGFTLGVVSDHVAPTPEVNELYPSPFYDPLTALSWFAGITERLELGTSVLIAPYRHPLLTARLAASIDRLSDGRLILGVGAGWSEQEFAALGLPFRRRGRMTDEYLAAISAAWSQDRVSLDGEFVHYDDVHTGPGLVGSRRPPIWVGGTSPGALRRAARFGDAWHPNNAELDWIRDVGLPSLREAAESFGRPVPALSPRMRAHVSERPIPDDERRPGSGSPDQIVADVETLVELGADYVVLDTNPDHPRDERPLSDDWRDLEAIATRVFKRLL</sequence>
<dbReference type="SUPFAM" id="SSF51679">
    <property type="entry name" value="Bacterial luciferase-like"/>
    <property type="match status" value="1"/>
</dbReference>
<dbReference type="InterPro" id="IPR011251">
    <property type="entry name" value="Luciferase-like_dom"/>
</dbReference>
<dbReference type="InterPro" id="IPR019921">
    <property type="entry name" value="Lucif-like_OxRdtase_Rv2161c"/>
</dbReference>
<dbReference type="InterPro" id="IPR036661">
    <property type="entry name" value="Luciferase-like_sf"/>
</dbReference>
<keyword evidence="2" id="KW-0288">FMN</keyword>
<name>A0A6L9SBH3_9ACTN</name>
<dbReference type="EMBL" id="JAAGOA010000012">
    <property type="protein sequence ID" value="NEE01942.1"/>
    <property type="molecule type" value="Genomic_DNA"/>
</dbReference>
<proteinExistence type="predicted"/>
<evidence type="ECO:0000313" key="7">
    <source>
        <dbReference type="Proteomes" id="UP000475214"/>
    </source>
</evidence>
<dbReference type="NCBIfam" id="TIGR03619">
    <property type="entry name" value="F420_Rv2161c"/>
    <property type="match status" value="1"/>
</dbReference>
<organism evidence="6 7">
    <name type="scientific">Phytoactinopolyspora halotolerans</name>
    <dbReference type="NCBI Taxonomy" id="1981512"/>
    <lineage>
        <taxon>Bacteria</taxon>
        <taxon>Bacillati</taxon>
        <taxon>Actinomycetota</taxon>
        <taxon>Actinomycetes</taxon>
        <taxon>Jiangellales</taxon>
        <taxon>Jiangellaceae</taxon>
        <taxon>Phytoactinopolyspora</taxon>
    </lineage>
</organism>
<dbReference type="InterPro" id="IPR050172">
    <property type="entry name" value="SsuD_RutA_monooxygenase"/>
</dbReference>
<dbReference type="GO" id="GO:0008726">
    <property type="term" value="F:alkanesulfonate monooxygenase activity"/>
    <property type="evidence" value="ECO:0007669"/>
    <property type="project" value="TreeGrafter"/>
</dbReference>
<gene>
    <name evidence="6" type="ORF">G1H10_17345</name>
</gene>
<evidence type="ECO:0000256" key="2">
    <source>
        <dbReference type="ARBA" id="ARBA00022643"/>
    </source>
</evidence>
<evidence type="ECO:0000256" key="1">
    <source>
        <dbReference type="ARBA" id="ARBA00022630"/>
    </source>
</evidence>
<accession>A0A6L9SBH3</accession>